<organism evidence="2 3">
    <name type="scientific">Stachybotrys chlorohalonatus (strain IBT 40285)</name>
    <dbReference type="NCBI Taxonomy" id="1283841"/>
    <lineage>
        <taxon>Eukaryota</taxon>
        <taxon>Fungi</taxon>
        <taxon>Dikarya</taxon>
        <taxon>Ascomycota</taxon>
        <taxon>Pezizomycotina</taxon>
        <taxon>Sordariomycetes</taxon>
        <taxon>Hypocreomycetidae</taxon>
        <taxon>Hypocreales</taxon>
        <taxon>Stachybotryaceae</taxon>
        <taxon>Stachybotrys</taxon>
    </lineage>
</organism>
<keyword evidence="3" id="KW-1185">Reference proteome</keyword>
<accession>A0A084QMT2</accession>
<gene>
    <name evidence="2" type="ORF">S40285_09906</name>
</gene>
<proteinExistence type="predicted"/>
<sequence length="102" mass="10783">MRKKVKPDKSRGMAIAESSLNGASKEDGAQVLQASSGFAEGPQCPILPRQEQWNTSGNVDLGRVGGGKIPEGVARWHKEGSGWSRDDQNGNTAKSGGGSYRL</sequence>
<dbReference type="AlphaFoldDB" id="A0A084QMT2"/>
<name>A0A084QMT2_STAC4</name>
<dbReference type="HOGENOM" id="CLU_2279320_0_0_1"/>
<evidence type="ECO:0000313" key="3">
    <source>
        <dbReference type="Proteomes" id="UP000028524"/>
    </source>
</evidence>
<feature type="region of interest" description="Disordered" evidence="1">
    <location>
        <begin position="18"/>
        <end position="102"/>
    </location>
</feature>
<dbReference type="EMBL" id="KL660616">
    <property type="protein sequence ID" value="KFA65267.1"/>
    <property type="molecule type" value="Genomic_DNA"/>
</dbReference>
<reference evidence="2 3" key="1">
    <citation type="journal article" date="2014" name="BMC Genomics">
        <title>Comparative genome sequencing reveals chemotype-specific gene clusters in the toxigenic black mold Stachybotrys.</title>
        <authorList>
            <person name="Semeiks J."/>
            <person name="Borek D."/>
            <person name="Otwinowski Z."/>
            <person name="Grishin N.V."/>
        </authorList>
    </citation>
    <scope>NUCLEOTIDE SEQUENCE [LARGE SCALE GENOMIC DNA]</scope>
    <source>
        <strain evidence="2 3">IBT 40285</strain>
    </source>
</reference>
<evidence type="ECO:0000256" key="1">
    <source>
        <dbReference type="SAM" id="MobiDB-lite"/>
    </source>
</evidence>
<protein>
    <submittedName>
        <fullName evidence="2">Uncharacterized protein</fullName>
    </submittedName>
</protein>
<dbReference type="InParanoid" id="A0A084QMT2"/>
<evidence type="ECO:0000313" key="2">
    <source>
        <dbReference type="EMBL" id="KFA65267.1"/>
    </source>
</evidence>
<feature type="compositionally biased region" description="Basic and acidic residues" evidence="1">
    <location>
        <begin position="74"/>
        <end position="88"/>
    </location>
</feature>
<dbReference type="Proteomes" id="UP000028524">
    <property type="component" value="Unassembled WGS sequence"/>
</dbReference>